<accession>A0A2T3HMD6</accession>
<feature type="region of interest" description="Disordered" evidence="1">
    <location>
        <begin position="65"/>
        <end position="93"/>
    </location>
</feature>
<evidence type="ECO:0000313" key="3">
    <source>
        <dbReference type="Proteomes" id="UP000240912"/>
    </source>
</evidence>
<feature type="compositionally biased region" description="Low complexity" evidence="1">
    <location>
        <begin position="71"/>
        <end position="91"/>
    </location>
</feature>
<organism evidence="2 3">
    <name type="scientific">Pedobacter yulinensis</name>
    <dbReference type="NCBI Taxonomy" id="2126353"/>
    <lineage>
        <taxon>Bacteria</taxon>
        <taxon>Pseudomonadati</taxon>
        <taxon>Bacteroidota</taxon>
        <taxon>Sphingobacteriia</taxon>
        <taxon>Sphingobacteriales</taxon>
        <taxon>Sphingobacteriaceae</taxon>
        <taxon>Pedobacter</taxon>
    </lineage>
</organism>
<reference evidence="2 3" key="1">
    <citation type="submission" date="2018-03" db="EMBL/GenBank/DDBJ databases">
        <authorList>
            <person name="Keele B.F."/>
        </authorList>
    </citation>
    <scope>NUCLEOTIDE SEQUENCE [LARGE SCALE GENOMIC DNA]</scope>
    <source>
        <strain evidence="2 3">YL28-9</strain>
    </source>
</reference>
<sequence length="111" mass="11911">MRLNCAGAENQSFKPANSIFTKLFARANLPKIPDIRLLNLKPMKKSILALCVLGTLAFGACNSDKSGTGGDTATTDTMGADHTMTDTGTMDTVKRDSMDNRRVDTAAKMQP</sequence>
<dbReference type="AlphaFoldDB" id="A0A2T3HMD6"/>
<keyword evidence="3" id="KW-1185">Reference proteome</keyword>
<gene>
    <name evidence="2" type="ORF">C7T94_13730</name>
</gene>
<dbReference type="Proteomes" id="UP000240912">
    <property type="component" value="Unassembled WGS sequence"/>
</dbReference>
<dbReference type="EMBL" id="PYLS01000005">
    <property type="protein sequence ID" value="PST83597.1"/>
    <property type="molecule type" value="Genomic_DNA"/>
</dbReference>
<evidence type="ECO:0000256" key="1">
    <source>
        <dbReference type="SAM" id="MobiDB-lite"/>
    </source>
</evidence>
<comment type="caution">
    <text evidence="2">The sequence shown here is derived from an EMBL/GenBank/DDBJ whole genome shotgun (WGS) entry which is preliminary data.</text>
</comment>
<evidence type="ECO:0000313" key="2">
    <source>
        <dbReference type="EMBL" id="PST83597.1"/>
    </source>
</evidence>
<protein>
    <submittedName>
        <fullName evidence="2">Uncharacterized protein</fullName>
    </submittedName>
</protein>
<name>A0A2T3HMD6_9SPHI</name>
<proteinExistence type="predicted"/>